<reference evidence="3 4" key="1">
    <citation type="submission" date="2023-05" db="EMBL/GenBank/DDBJ databases">
        <authorList>
            <person name="Guo Y."/>
        </authorList>
    </citation>
    <scope>NUCLEOTIDE SEQUENCE [LARGE SCALE GENOMIC DNA]</scope>
    <source>
        <strain evidence="3 4">GR2756</strain>
    </source>
</reference>
<sequence length="750" mass="79104">MNRLRKTISDTGGEKGISRRTLLIGGGAGVGLLIAFAIWPRSYQPNLRAGPGEQIFNAFLKIADDGRVVVVVPQAEIGQGVWTSLPQILADELGADWRTISVEPAPISPLYANRFIAEERAARQWPDALEGVGRWTAGENATRNALMLTGGSTSIRAFEPVMREAGAAARALLSKAAAKRWNVDWEVLDTAQGFVLNGSEKLSFAELAAEAAQQDLPEYLPVRGGAEGRLVGQELPRLDVPSKVDGTALFAGDIRMPDMVYASSRSAPTPDARLVEVDRKAAQAIPGVVGVFENPRWAAAIATNWWAANRGLEAMKPVFEMRGEGPDDARIEEALAEALDKDEGSRIFNRGDVGAVYAEGNVLRAHYSAGVAANAPIEPLTATARLQGDRLEVYAPTQAPGLARAAAAHVSGLPEAQVTIYPTLIGGGYGRKLEMDAIVQVAEMAVRAKRPVQLVWSRIEETVQDTFRPPARAVLSARLGEGGFILAWQARITAPAVAPGLGARLGGGQALMVERDGADGAIPPYAIPAVAVDHLPVEIGIRTGAWRSGSRSYTVFFMESFIDELARQAGVEPLSFRMQMLGDNPRLARCLSTAAALGGWDGGGDGSTMGIAAHSGFGSHMALLVEIEVSRSQRIRVRRAVAAVDCGRVVNPDIVRQQIEGGIMFGISAAVGNPISFEGGRPDVRGFAGLGLLTLAGSPEVMVELIPSDEPPGGVTELAVPAAAPAIANAFHAVSGARLRSLPLVVGSGA</sequence>
<evidence type="ECO:0000313" key="4">
    <source>
        <dbReference type="Proteomes" id="UP001259572"/>
    </source>
</evidence>
<dbReference type="Pfam" id="PF20256">
    <property type="entry name" value="MoCoBD_2"/>
    <property type="match status" value="2"/>
</dbReference>
<feature type="domain" description="Aldehyde oxidase/xanthine dehydrogenase a/b hammerhead" evidence="2">
    <location>
        <begin position="245"/>
        <end position="323"/>
    </location>
</feature>
<dbReference type="Gene3D" id="3.30.365.10">
    <property type="entry name" value="Aldehyde oxidase/xanthine dehydrogenase, molybdopterin binding domain"/>
    <property type="match status" value="4"/>
</dbReference>
<dbReference type="InterPro" id="IPR037165">
    <property type="entry name" value="AldOxase/xan_DH_Mopterin-bd_sf"/>
</dbReference>
<dbReference type="EMBL" id="JAVUPU010000004">
    <property type="protein sequence ID" value="MDT9599284.1"/>
    <property type="molecule type" value="Genomic_DNA"/>
</dbReference>
<dbReference type="InterPro" id="IPR012368">
    <property type="entry name" value="OxRdtase_Mopterin-bd_su_IorB"/>
</dbReference>
<dbReference type="InterPro" id="IPR052516">
    <property type="entry name" value="N-heterocyclic_Hydroxylase"/>
</dbReference>
<dbReference type="PANTHER" id="PTHR47495:SF2">
    <property type="entry name" value="ALDEHYDE DEHYDROGENASE"/>
    <property type="match status" value="1"/>
</dbReference>
<name>A0ABU3Q864_9SPHN</name>
<dbReference type="InterPro" id="IPR046867">
    <property type="entry name" value="AldOxase/xan_DH_MoCoBD2"/>
</dbReference>
<accession>A0ABU3Q864</accession>
<gene>
    <name evidence="3" type="ORF">RQX22_10010</name>
</gene>
<evidence type="ECO:0000256" key="1">
    <source>
        <dbReference type="SAM" id="Phobius"/>
    </source>
</evidence>
<dbReference type="PANTHER" id="PTHR47495">
    <property type="entry name" value="ALDEHYDE DEHYDROGENASE"/>
    <property type="match status" value="1"/>
</dbReference>
<evidence type="ECO:0000313" key="3">
    <source>
        <dbReference type="EMBL" id="MDT9599284.1"/>
    </source>
</evidence>
<proteinExistence type="predicted"/>
<dbReference type="Proteomes" id="UP001259572">
    <property type="component" value="Unassembled WGS sequence"/>
</dbReference>
<protein>
    <submittedName>
        <fullName evidence="3">Molybdopterin cofactor-binding domain-containing protein</fullName>
    </submittedName>
</protein>
<dbReference type="Pfam" id="PF02738">
    <property type="entry name" value="MoCoBD_1"/>
    <property type="match status" value="1"/>
</dbReference>
<feature type="transmembrane region" description="Helical" evidence="1">
    <location>
        <begin position="21"/>
        <end position="39"/>
    </location>
</feature>
<dbReference type="RefSeq" id="WP_315726052.1">
    <property type="nucleotide sequence ID" value="NZ_JAVUPU010000004.1"/>
</dbReference>
<organism evidence="3 4">
    <name type="scientific">Sphingosinicella rhizophila</name>
    <dbReference type="NCBI Taxonomy" id="3050082"/>
    <lineage>
        <taxon>Bacteria</taxon>
        <taxon>Pseudomonadati</taxon>
        <taxon>Pseudomonadota</taxon>
        <taxon>Alphaproteobacteria</taxon>
        <taxon>Sphingomonadales</taxon>
        <taxon>Sphingosinicellaceae</taxon>
        <taxon>Sphingosinicella</taxon>
    </lineage>
</organism>
<keyword evidence="1" id="KW-0472">Membrane</keyword>
<keyword evidence="1" id="KW-1133">Transmembrane helix</keyword>
<dbReference type="SMART" id="SM01008">
    <property type="entry name" value="Ald_Xan_dh_C"/>
    <property type="match status" value="1"/>
</dbReference>
<keyword evidence="4" id="KW-1185">Reference proteome</keyword>
<dbReference type="SUPFAM" id="SSF56003">
    <property type="entry name" value="Molybdenum cofactor-binding domain"/>
    <property type="match status" value="2"/>
</dbReference>
<comment type="caution">
    <text evidence="3">The sequence shown here is derived from an EMBL/GenBank/DDBJ whole genome shotgun (WGS) entry which is preliminary data.</text>
</comment>
<evidence type="ECO:0000259" key="2">
    <source>
        <dbReference type="SMART" id="SM01008"/>
    </source>
</evidence>
<dbReference type="Gene3D" id="3.90.1170.50">
    <property type="entry name" value="Aldehyde oxidase/xanthine dehydrogenase, a/b hammerhead"/>
    <property type="match status" value="1"/>
</dbReference>
<dbReference type="InterPro" id="IPR000674">
    <property type="entry name" value="Ald_Oxase/Xan_DH_a/b"/>
</dbReference>
<keyword evidence="1" id="KW-0812">Transmembrane</keyword>
<dbReference type="PIRSF" id="PIRSF036389">
    <property type="entry name" value="IOR_B"/>
    <property type="match status" value="1"/>
</dbReference>
<dbReference type="InterPro" id="IPR008274">
    <property type="entry name" value="AldOxase/xan_DH_MoCoBD1"/>
</dbReference>